<evidence type="ECO:0000256" key="7">
    <source>
        <dbReference type="ARBA" id="ARBA00023002"/>
    </source>
</evidence>
<sequence>MNKTDVAALRQSYTRNELLEENVLKNPIKQFEKWFTEALNAQILEPNAMTLSTVSAGKPHGRIVLLKGFDENGFTFYTNYKSNKGNEVAETPFASLTFFWGDLERQVRIEGSIEKVSGDESDEYYHSRPRGSQIGAWVSNQSSVIESREVIEHRLSELENEFKDLEVIPRPAHWGGYCVNPERIEFWQGRPNRLHDRILFTKVGDDWKIERLSP</sequence>
<dbReference type="GO" id="GO:0004733">
    <property type="term" value="F:pyridoxamine phosphate oxidase activity"/>
    <property type="evidence" value="ECO:0007669"/>
    <property type="project" value="UniProtKB-UniRule"/>
</dbReference>
<dbReference type="PANTHER" id="PTHR10851">
    <property type="entry name" value="PYRIDOXINE-5-PHOSPHATE OXIDASE"/>
    <property type="match status" value="1"/>
</dbReference>
<dbReference type="FunFam" id="2.30.110.10:FF:000005">
    <property type="entry name" value="NAD(P)H-hydrate epimerase"/>
    <property type="match status" value="1"/>
</dbReference>
<comment type="pathway">
    <text evidence="2 9">Cofactor metabolism; pyridoxal 5'-phosphate salvage; pyridoxal 5'-phosphate from pyridoxine 5'-phosphate: step 1/1.</text>
</comment>
<evidence type="ECO:0000256" key="6">
    <source>
        <dbReference type="ARBA" id="ARBA00022643"/>
    </source>
</evidence>
<comment type="cofactor">
    <cofactor evidence="9 11">
        <name>FMN</name>
        <dbReference type="ChEBI" id="CHEBI:58210"/>
    </cofactor>
    <text evidence="9 11">Binds 1 FMN per subunit.</text>
</comment>
<evidence type="ECO:0000259" key="12">
    <source>
        <dbReference type="Pfam" id="PF01243"/>
    </source>
</evidence>
<dbReference type="PANTHER" id="PTHR10851:SF0">
    <property type="entry name" value="PYRIDOXINE-5'-PHOSPHATE OXIDASE"/>
    <property type="match status" value="1"/>
</dbReference>
<keyword evidence="5 9" id="KW-0285">Flavoprotein</keyword>
<dbReference type="InterPro" id="IPR011576">
    <property type="entry name" value="Pyridox_Oxase_N"/>
</dbReference>
<dbReference type="GO" id="GO:0010181">
    <property type="term" value="F:FMN binding"/>
    <property type="evidence" value="ECO:0007669"/>
    <property type="project" value="UniProtKB-UniRule"/>
</dbReference>
<dbReference type="AlphaFoldDB" id="A0A916Z0H3"/>
<dbReference type="GO" id="GO:0008615">
    <property type="term" value="P:pyridoxine biosynthetic process"/>
    <property type="evidence" value="ECO:0007669"/>
    <property type="project" value="UniProtKB-UniRule"/>
</dbReference>
<comment type="similarity">
    <text evidence="3 9">Belongs to the pyridoxamine 5'-phosphate oxidase family.</text>
</comment>
<accession>A0A916Z0H3</accession>
<feature type="binding site" evidence="9 11">
    <location>
        <position position="84"/>
    </location>
    <ligand>
        <name>FMN</name>
        <dbReference type="ChEBI" id="CHEBI:58210"/>
    </ligand>
</feature>
<dbReference type="Proteomes" id="UP000609064">
    <property type="component" value="Unassembled WGS sequence"/>
</dbReference>
<feature type="binding site" evidence="9 10">
    <location>
        <position position="128"/>
    </location>
    <ligand>
        <name>substrate</name>
    </ligand>
</feature>
<dbReference type="InterPro" id="IPR012349">
    <property type="entry name" value="Split_barrel_FMN-bd"/>
</dbReference>
<keyword evidence="7 9" id="KW-0560">Oxidoreductase</keyword>
<dbReference type="Gene3D" id="2.30.110.10">
    <property type="entry name" value="Electron Transport, Fmn-binding Protein, Chain A"/>
    <property type="match status" value="1"/>
</dbReference>
<dbReference type="RefSeq" id="WP_188768253.1">
    <property type="nucleotide sequence ID" value="NZ_BMKK01000008.1"/>
</dbReference>
<feature type="domain" description="Pyridoxine 5'-phosphate oxidase dimerisation C-terminal" evidence="13">
    <location>
        <begin position="174"/>
        <end position="214"/>
    </location>
</feature>
<evidence type="ECO:0000256" key="10">
    <source>
        <dbReference type="PIRSR" id="PIRSR000190-1"/>
    </source>
</evidence>
<dbReference type="PROSITE" id="PS01064">
    <property type="entry name" value="PYRIDOX_OXIDASE"/>
    <property type="match status" value="1"/>
</dbReference>
<comment type="catalytic activity">
    <reaction evidence="9">
        <text>pyridoxamine 5'-phosphate + O2 + H2O = pyridoxal 5'-phosphate + H2O2 + NH4(+)</text>
        <dbReference type="Rhea" id="RHEA:15817"/>
        <dbReference type="ChEBI" id="CHEBI:15377"/>
        <dbReference type="ChEBI" id="CHEBI:15379"/>
        <dbReference type="ChEBI" id="CHEBI:16240"/>
        <dbReference type="ChEBI" id="CHEBI:28938"/>
        <dbReference type="ChEBI" id="CHEBI:58451"/>
        <dbReference type="ChEBI" id="CHEBI:597326"/>
        <dbReference type="EC" id="1.4.3.5"/>
    </reaction>
</comment>
<dbReference type="Pfam" id="PF01243">
    <property type="entry name" value="PNPOx_N"/>
    <property type="match status" value="1"/>
</dbReference>
<feature type="binding site" evidence="9 11">
    <location>
        <begin position="77"/>
        <end position="78"/>
    </location>
    <ligand>
        <name>FMN</name>
        <dbReference type="ChEBI" id="CHEBI:58210"/>
    </ligand>
</feature>
<dbReference type="HAMAP" id="MF_01629">
    <property type="entry name" value="PdxH"/>
    <property type="match status" value="1"/>
</dbReference>
<feature type="binding site" evidence="9 10">
    <location>
        <begin position="193"/>
        <end position="195"/>
    </location>
    <ligand>
        <name>substrate</name>
    </ligand>
</feature>
<evidence type="ECO:0000256" key="9">
    <source>
        <dbReference type="HAMAP-Rule" id="MF_01629"/>
    </source>
</evidence>
<dbReference type="Pfam" id="PF10590">
    <property type="entry name" value="PNP_phzG_C"/>
    <property type="match status" value="1"/>
</dbReference>
<feature type="domain" description="Pyridoxamine 5'-phosphate oxidase N-terminal" evidence="12">
    <location>
        <begin position="35"/>
        <end position="158"/>
    </location>
</feature>
<feature type="binding site" evidence="10">
    <location>
        <begin position="10"/>
        <end position="13"/>
    </location>
    <ligand>
        <name>substrate</name>
    </ligand>
</feature>
<feature type="binding site" evidence="9 11">
    <location>
        <position position="197"/>
    </location>
    <ligand>
        <name>FMN</name>
        <dbReference type="ChEBI" id="CHEBI:58210"/>
    </ligand>
</feature>
<dbReference type="PIRSF" id="PIRSF000190">
    <property type="entry name" value="Pyd_amn-ph_oxd"/>
    <property type="match status" value="1"/>
</dbReference>
<keyword evidence="6 9" id="KW-0288">FMN</keyword>
<reference evidence="14" key="2">
    <citation type="submission" date="2020-09" db="EMBL/GenBank/DDBJ databases">
        <authorList>
            <person name="Sun Q."/>
            <person name="Zhou Y."/>
        </authorList>
    </citation>
    <scope>NUCLEOTIDE SEQUENCE</scope>
    <source>
        <strain evidence="14">CGMCC 1.15958</strain>
    </source>
</reference>
<feature type="binding site" evidence="9 11">
    <location>
        <position position="187"/>
    </location>
    <ligand>
        <name>FMN</name>
        <dbReference type="ChEBI" id="CHEBI:58210"/>
    </ligand>
</feature>
<feature type="binding site" evidence="9 11">
    <location>
        <begin position="62"/>
        <end position="67"/>
    </location>
    <ligand>
        <name>FMN</name>
        <dbReference type="ChEBI" id="CHEBI:58210"/>
    </ligand>
</feature>
<dbReference type="NCBIfam" id="NF004231">
    <property type="entry name" value="PRK05679.1"/>
    <property type="match status" value="1"/>
</dbReference>
<gene>
    <name evidence="9 14" type="primary">pdxH</name>
    <name evidence="14" type="ORF">GCM10011514_37650</name>
</gene>
<evidence type="ECO:0000259" key="13">
    <source>
        <dbReference type="Pfam" id="PF10590"/>
    </source>
</evidence>
<evidence type="ECO:0000256" key="11">
    <source>
        <dbReference type="PIRSR" id="PIRSR000190-2"/>
    </source>
</evidence>
<evidence type="ECO:0000256" key="3">
    <source>
        <dbReference type="ARBA" id="ARBA00007301"/>
    </source>
</evidence>
<evidence type="ECO:0000313" key="15">
    <source>
        <dbReference type="Proteomes" id="UP000609064"/>
    </source>
</evidence>
<evidence type="ECO:0000256" key="8">
    <source>
        <dbReference type="ARBA" id="ARBA00023096"/>
    </source>
</evidence>
<dbReference type="InterPro" id="IPR019740">
    <property type="entry name" value="Pyridox_Oxase_CS"/>
</dbReference>
<dbReference type="EC" id="1.4.3.5" evidence="9"/>
<comment type="catalytic activity">
    <reaction evidence="9">
        <text>pyridoxine 5'-phosphate + O2 = pyridoxal 5'-phosphate + H2O2</text>
        <dbReference type="Rhea" id="RHEA:15149"/>
        <dbReference type="ChEBI" id="CHEBI:15379"/>
        <dbReference type="ChEBI" id="CHEBI:16240"/>
        <dbReference type="ChEBI" id="CHEBI:58589"/>
        <dbReference type="ChEBI" id="CHEBI:597326"/>
        <dbReference type="EC" id="1.4.3.5"/>
    </reaction>
</comment>
<evidence type="ECO:0000256" key="5">
    <source>
        <dbReference type="ARBA" id="ARBA00022630"/>
    </source>
</evidence>
<feature type="binding site" evidence="9 11">
    <location>
        <position position="106"/>
    </location>
    <ligand>
        <name>FMN</name>
        <dbReference type="ChEBI" id="CHEBI:58210"/>
    </ligand>
</feature>
<protein>
    <recommendedName>
        <fullName evidence="9">Pyridoxine/pyridoxamine 5'-phosphate oxidase</fullName>
        <ecNumber evidence="9">1.4.3.5</ecNumber>
    </recommendedName>
    <alternativeName>
        <fullName evidence="9">PNP/PMP oxidase</fullName>
        <shortName evidence="9">PNPOx</shortName>
    </alternativeName>
    <alternativeName>
        <fullName evidence="9">Pyridoxal 5'-phosphate synthase</fullName>
    </alternativeName>
</protein>
<comment type="pathway">
    <text evidence="1 9">Cofactor metabolism; pyridoxal 5'-phosphate salvage; pyridoxal 5'-phosphate from pyridoxamine 5'-phosphate: step 1/1.</text>
</comment>
<dbReference type="SUPFAM" id="SSF50475">
    <property type="entry name" value="FMN-binding split barrel"/>
    <property type="match status" value="1"/>
</dbReference>
<comment type="caution">
    <text evidence="14">The sequence shown here is derived from an EMBL/GenBank/DDBJ whole genome shotgun (WGS) entry which is preliminary data.</text>
</comment>
<evidence type="ECO:0000256" key="2">
    <source>
        <dbReference type="ARBA" id="ARBA00005037"/>
    </source>
</evidence>
<dbReference type="InterPro" id="IPR000659">
    <property type="entry name" value="Pyridox_Oxase"/>
</dbReference>
<organism evidence="14 15">
    <name type="scientific">Emticicia aquatilis</name>
    <dbReference type="NCBI Taxonomy" id="1537369"/>
    <lineage>
        <taxon>Bacteria</taxon>
        <taxon>Pseudomonadati</taxon>
        <taxon>Bacteroidota</taxon>
        <taxon>Cytophagia</taxon>
        <taxon>Cytophagales</taxon>
        <taxon>Leadbetterellaceae</taxon>
        <taxon>Emticicia</taxon>
    </lineage>
</organism>
<evidence type="ECO:0000256" key="4">
    <source>
        <dbReference type="ARBA" id="ARBA00011738"/>
    </source>
</evidence>
<feature type="binding site" evidence="9 10">
    <location>
        <position position="67"/>
    </location>
    <ligand>
        <name>substrate</name>
    </ligand>
</feature>
<proteinExistence type="inferred from homology"/>
<name>A0A916Z0H3_9BACT</name>
<keyword evidence="15" id="KW-1185">Reference proteome</keyword>
<feature type="binding site" evidence="9 10">
    <location>
        <position position="124"/>
    </location>
    <ligand>
        <name>substrate</name>
    </ligand>
</feature>
<feature type="binding site" evidence="9 11">
    <location>
        <begin position="141"/>
        <end position="142"/>
    </location>
    <ligand>
        <name>FMN</name>
        <dbReference type="ChEBI" id="CHEBI:58210"/>
    </ligand>
</feature>
<dbReference type="EMBL" id="BMKK01000008">
    <property type="protein sequence ID" value="GGD70046.1"/>
    <property type="molecule type" value="Genomic_DNA"/>
</dbReference>
<evidence type="ECO:0000256" key="1">
    <source>
        <dbReference type="ARBA" id="ARBA00004738"/>
    </source>
</evidence>
<comment type="subunit">
    <text evidence="4 9">Homodimer.</text>
</comment>
<reference evidence="14" key="1">
    <citation type="journal article" date="2014" name="Int. J. Syst. Evol. Microbiol.">
        <title>Complete genome sequence of Corynebacterium casei LMG S-19264T (=DSM 44701T), isolated from a smear-ripened cheese.</title>
        <authorList>
            <consortium name="US DOE Joint Genome Institute (JGI-PGF)"/>
            <person name="Walter F."/>
            <person name="Albersmeier A."/>
            <person name="Kalinowski J."/>
            <person name="Ruckert C."/>
        </authorList>
    </citation>
    <scope>NUCLEOTIDE SEQUENCE</scope>
    <source>
        <strain evidence="14">CGMCC 1.15958</strain>
    </source>
</reference>
<keyword evidence="8 9" id="KW-0664">Pyridoxine biosynthesis</keyword>
<dbReference type="NCBIfam" id="TIGR00558">
    <property type="entry name" value="pdxH"/>
    <property type="match status" value="1"/>
</dbReference>
<dbReference type="InterPro" id="IPR019576">
    <property type="entry name" value="Pyridoxamine_oxidase_dimer_C"/>
</dbReference>
<comment type="function">
    <text evidence="9">Catalyzes the oxidation of either pyridoxine 5'-phosphate (PNP) or pyridoxamine 5'-phosphate (PMP) into pyridoxal 5'-phosphate (PLP).</text>
</comment>
<evidence type="ECO:0000313" key="14">
    <source>
        <dbReference type="EMBL" id="GGD70046.1"/>
    </source>
</evidence>
<feature type="binding site" evidence="9 10">
    <location>
        <position position="132"/>
    </location>
    <ligand>
        <name>substrate</name>
    </ligand>
</feature>
<comment type="caution">
    <text evidence="9">Lacks conserved residue(s) required for the propagation of feature annotation.</text>
</comment>